<sequence length="120" mass="13744">MGFALAVMASWQLLIIGWGETSVENSDNTHYREVSKRKGLSFSNVYDLGFMHNLALYFNLGPFSHHSIFSIFAPWRIEPYSDGWYFAKKMGMSGRHEGVNPEEELTDDEVERDDAHPLAK</sequence>
<proteinExistence type="predicted"/>
<dbReference type="OrthoDB" id="9909019at2759"/>
<organism evidence="3 4">
    <name type="scientific">Meira miltonrushii</name>
    <dbReference type="NCBI Taxonomy" id="1280837"/>
    <lineage>
        <taxon>Eukaryota</taxon>
        <taxon>Fungi</taxon>
        <taxon>Dikarya</taxon>
        <taxon>Basidiomycota</taxon>
        <taxon>Ustilaginomycotina</taxon>
        <taxon>Exobasidiomycetes</taxon>
        <taxon>Exobasidiales</taxon>
        <taxon>Brachybasidiaceae</taxon>
        <taxon>Meira</taxon>
    </lineage>
</organism>
<evidence type="ECO:0000256" key="2">
    <source>
        <dbReference type="SAM" id="SignalP"/>
    </source>
</evidence>
<feature type="compositionally biased region" description="Acidic residues" evidence="1">
    <location>
        <begin position="100"/>
        <end position="112"/>
    </location>
</feature>
<keyword evidence="4" id="KW-1185">Reference proteome</keyword>
<feature type="region of interest" description="Disordered" evidence="1">
    <location>
        <begin position="93"/>
        <end position="120"/>
    </location>
</feature>
<dbReference type="InParanoid" id="A0A316VG14"/>
<evidence type="ECO:0000313" key="4">
    <source>
        <dbReference type="Proteomes" id="UP000245771"/>
    </source>
</evidence>
<dbReference type="GeneID" id="37024880"/>
<reference evidence="3 4" key="1">
    <citation type="journal article" date="2018" name="Mol. Biol. Evol.">
        <title>Broad Genomic Sampling Reveals a Smut Pathogenic Ancestry of the Fungal Clade Ustilaginomycotina.</title>
        <authorList>
            <person name="Kijpornyongpan T."/>
            <person name="Mondo S.J."/>
            <person name="Barry K."/>
            <person name="Sandor L."/>
            <person name="Lee J."/>
            <person name="Lipzen A."/>
            <person name="Pangilinan J."/>
            <person name="LaButti K."/>
            <person name="Hainaut M."/>
            <person name="Henrissat B."/>
            <person name="Grigoriev I.V."/>
            <person name="Spatafora J.W."/>
            <person name="Aime M.C."/>
        </authorList>
    </citation>
    <scope>NUCLEOTIDE SEQUENCE [LARGE SCALE GENOMIC DNA]</scope>
    <source>
        <strain evidence="3 4">MCA 3882</strain>
    </source>
</reference>
<feature type="signal peptide" evidence="2">
    <location>
        <begin position="1"/>
        <end position="19"/>
    </location>
</feature>
<feature type="chain" id="PRO_5016256560" description="Fatty acid desaturase domain-containing protein" evidence="2">
    <location>
        <begin position="20"/>
        <end position="120"/>
    </location>
</feature>
<evidence type="ECO:0000256" key="1">
    <source>
        <dbReference type="SAM" id="MobiDB-lite"/>
    </source>
</evidence>
<dbReference type="RefSeq" id="XP_025356768.1">
    <property type="nucleotide sequence ID" value="XM_025503099.1"/>
</dbReference>
<dbReference type="EMBL" id="KZ819602">
    <property type="protein sequence ID" value="PWN36466.1"/>
    <property type="molecule type" value="Genomic_DNA"/>
</dbReference>
<evidence type="ECO:0008006" key="5">
    <source>
        <dbReference type="Google" id="ProtNLM"/>
    </source>
</evidence>
<keyword evidence="2" id="KW-0732">Signal</keyword>
<dbReference type="AlphaFoldDB" id="A0A316VG14"/>
<dbReference type="STRING" id="1280837.A0A316VG14"/>
<name>A0A316VG14_9BASI</name>
<gene>
    <name evidence="3" type="ORF">FA14DRAFT_941</name>
</gene>
<accession>A0A316VG14</accession>
<protein>
    <recommendedName>
        <fullName evidence="5">Fatty acid desaturase domain-containing protein</fullName>
    </recommendedName>
</protein>
<evidence type="ECO:0000313" key="3">
    <source>
        <dbReference type="EMBL" id="PWN36466.1"/>
    </source>
</evidence>
<dbReference type="Proteomes" id="UP000245771">
    <property type="component" value="Unassembled WGS sequence"/>
</dbReference>